<dbReference type="EMBL" id="BEYU01000010">
    <property type="protein sequence ID" value="GBG25033.1"/>
    <property type="molecule type" value="Genomic_DNA"/>
</dbReference>
<reference evidence="2 3" key="1">
    <citation type="submission" date="2017-12" db="EMBL/GenBank/DDBJ databases">
        <title>Sequencing, de novo assembly and annotation of complete genome of a new Thraustochytrid species, strain FCC1311.</title>
        <authorList>
            <person name="Sedici K."/>
            <person name="Godart F."/>
            <person name="Aiese Cigliano R."/>
            <person name="Sanseverino W."/>
            <person name="Barakat M."/>
            <person name="Ortet P."/>
            <person name="Marechal E."/>
            <person name="Cagnac O."/>
            <person name="Amato A."/>
        </authorList>
    </citation>
    <scope>NUCLEOTIDE SEQUENCE [LARGE SCALE GENOMIC DNA]</scope>
</reference>
<protein>
    <submittedName>
        <fullName evidence="2">Uncharacterized protein</fullName>
    </submittedName>
</protein>
<evidence type="ECO:0000256" key="1">
    <source>
        <dbReference type="SAM" id="MobiDB-lite"/>
    </source>
</evidence>
<feature type="compositionally biased region" description="Basic residues" evidence="1">
    <location>
        <begin position="32"/>
        <end position="52"/>
    </location>
</feature>
<evidence type="ECO:0000313" key="2">
    <source>
        <dbReference type="EMBL" id="GBG25033.1"/>
    </source>
</evidence>
<evidence type="ECO:0000313" key="3">
    <source>
        <dbReference type="Proteomes" id="UP000241890"/>
    </source>
</evidence>
<comment type="caution">
    <text evidence="2">The sequence shown here is derived from an EMBL/GenBank/DDBJ whole genome shotgun (WGS) entry which is preliminary data.</text>
</comment>
<accession>A0A2R5G980</accession>
<organism evidence="2 3">
    <name type="scientific">Hondaea fermentalgiana</name>
    <dbReference type="NCBI Taxonomy" id="2315210"/>
    <lineage>
        <taxon>Eukaryota</taxon>
        <taxon>Sar</taxon>
        <taxon>Stramenopiles</taxon>
        <taxon>Bigyra</taxon>
        <taxon>Labyrinthulomycetes</taxon>
        <taxon>Thraustochytrida</taxon>
        <taxon>Thraustochytriidae</taxon>
        <taxon>Hondaea</taxon>
    </lineage>
</organism>
<dbReference type="Proteomes" id="UP000241890">
    <property type="component" value="Unassembled WGS sequence"/>
</dbReference>
<feature type="region of interest" description="Disordered" evidence="1">
    <location>
        <begin position="32"/>
        <end position="59"/>
    </location>
</feature>
<sequence length="226" mass="26471">MPRETAQPDDTADAEPEAWAWVNKEYARIRTNNKKRQRLDRRGGRPAKRGKHATQDGPNYLGLEAFLDHEPGWTYRSWGSDPRKIKRSSSMEELTDEVQKNRATRLLINHPDHEIWTYVRKTIATPEGNIWRDKLSFCKILGLPLRGVSYSRKLAHLCTFSDPRMPYICPSRPQVLDERWRELPEDAPNDTTPYRMNLERQMRINPLYMKLYDPVTDGDDSDDDSD</sequence>
<gene>
    <name evidence="2" type="ORF">FCC1311_012502</name>
</gene>
<proteinExistence type="predicted"/>
<dbReference type="InParanoid" id="A0A2R5G980"/>
<keyword evidence="3" id="KW-1185">Reference proteome</keyword>
<dbReference type="AlphaFoldDB" id="A0A2R5G980"/>
<name>A0A2R5G980_9STRA</name>